<feature type="domain" description="G-protein coupled receptors family 2 profile 2" evidence="14">
    <location>
        <begin position="526"/>
        <end position="784"/>
    </location>
</feature>
<reference evidence="16" key="1">
    <citation type="submission" date="2022-11" db="UniProtKB">
        <authorList>
            <consortium name="WormBaseParasite"/>
        </authorList>
    </citation>
    <scope>IDENTIFICATION</scope>
</reference>
<dbReference type="SMART" id="SM00034">
    <property type="entry name" value="CLECT"/>
    <property type="match status" value="3"/>
</dbReference>
<protein>
    <submittedName>
        <fullName evidence="16">Uncharacterized protein</fullName>
    </submittedName>
</protein>
<evidence type="ECO:0000259" key="13">
    <source>
        <dbReference type="PROSITE" id="PS50041"/>
    </source>
</evidence>
<feature type="disulfide bond" evidence="9">
    <location>
        <begin position="497"/>
        <end position="506"/>
    </location>
</feature>
<dbReference type="GO" id="GO:0004930">
    <property type="term" value="F:G protein-coupled receptor activity"/>
    <property type="evidence" value="ECO:0007669"/>
    <property type="project" value="InterPro"/>
</dbReference>
<dbReference type="Gene3D" id="3.10.100.10">
    <property type="entry name" value="Mannose-Binding Protein A, subunit A"/>
    <property type="match status" value="3"/>
</dbReference>
<evidence type="ECO:0000256" key="11">
    <source>
        <dbReference type="SAM" id="Phobius"/>
    </source>
</evidence>
<feature type="transmembrane region" description="Helical" evidence="11">
    <location>
        <begin position="650"/>
        <end position="672"/>
    </location>
</feature>
<evidence type="ECO:0000256" key="7">
    <source>
        <dbReference type="ARBA" id="ARBA00023157"/>
    </source>
</evidence>
<dbReference type="GO" id="GO:0005509">
    <property type="term" value="F:calcium ion binding"/>
    <property type="evidence" value="ECO:0007669"/>
    <property type="project" value="InterPro"/>
</dbReference>
<evidence type="ECO:0000256" key="2">
    <source>
        <dbReference type="ARBA" id="ARBA00022692"/>
    </source>
</evidence>
<evidence type="ECO:0000256" key="9">
    <source>
        <dbReference type="PROSITE-ProRule" id="PRU00076"/>
    </source>
</evidence>
<keyword evidence="15" id="KW-1185">Reference proteome</keyword>
<evidence type="ECO:0000313" key="15">
    <source>
        <dbReference type="Proteomes" id="UP000887566"/>
    </source>
</evidence>
<evidence type="ECO:0000259" key="14">
    <source>
        <dbReference type="PROSITE" id="PS50261"/>
    </source>
</evidence>
<dbReference type="InterPro" id="IPR000152">
    <property type="entry name" value="EGF-type_Asp/Asn_hydroxyl_site"/>
</dbReference>
<dbReference type="InterPro" id="IPR001304">
    <property type="entry name" value="C-type_lectin-like"/>
</dbReference>
<feature type="disulfide bond" evidence="9">
    <location>
        <begin position="459"/>
        <end position="468"/>
    </location>
</feature>
<evidence type="ECO:0000256" key="1">
    <source>
        <dbReference type="ARBA" id="ARBA00004141"/>
    </source>
</evidence>
<dbReference type="CDD" id="cd00037">
    <property type="entry name" value="CLECT"/>
    <property type="match status" value="3"/>
</dbReference>
<keyword evidence="6 11" id="KW-0472">Membrane</keyword>
<accession>A0A914VAV1</accession>
<feature type="compositionally biased region" description="Polar residues" evidence="10">
    <location>
        <begin position="880"/>
        <end position="890"/>
    </location>
</feature>
<keyword evidence="7 9" id="KW-1015">Disulfide bond</keyword>
<proteinExistence type="predicted"/>
<evidence type="ECO:0000259" key="12">
    <source>
        <dbReference type="PROSITE" id="PS50026"/>
    </source>
</evidence>
<feature type="transmembrane region" description="Helical" evidence="11">
    <location>
        <begin position="532"/>
        <end position="552"/>
    </location>
</feature>
<dbReference type="PROSITE" id="PS50261">
    <property type="entry name" value="G_PROTEIN_RECEP_F2_4"/>
    <property type="match status" value="1"/>
</dbReference>
<feature type="disulfide bond" evidence="9">
    <location>
        <begin position="440"/>
        <end position="457"/>
    </location>
</feature>
<dbReference type="PROSITE" id="PS00010">
    <property type="entry name" value="ASX_HYDROXYL"/>
    <property type="match status" value="1"/>
</dbReference>
<dbReference type="Pfam" id="PF00002">
    <property type="entry name" value="7tm_2"/>
    <property type="match status" value="1"/>
</dbReference>
<feature type="transmembrane region" description="Helical" evidence="11">
    <location>
        <begin position="761"/>
        <end position="783"/>
    </location>
</feature>
<dbReference type="InterPro" id="IPR016186">
    <property type="entry name" value="C-type_lectin-like/link_sf"/>
</dbReference>
<feature type="domain" description="C-type lectin" evidence="13">
    <location>
        <begin position="168"/>
        <end position="280"/>
    </location>
</feature>
<dbReference type="InterPro" id="IPR001881">
    <property type="entry name" value="EGF-like_Ca-bd_dom"/>
</dbReference>
<dbReference type="InterPro" id="IPR050111">
    <property type="entry name" value="C-type_lectin/snaclec_domain"/>
</dbReference>
<dbReference type="PROSITE" id="PS01186">
    <property type="entry name" value="EGF_2"/>
    <property type="match status" value="1"/>
</dbReference>
<dbReference type="InterPro" id="IPR018097">
    <property type="entry name" value="EGF_Ca-bd_CS"/>
</dbReference>
<organism evidence="15 16">
    <name type="scientific">Plectus sambesii</name>
    <dbReference type="NCBI Taxonomy" id="2011161"/>
    <lineage>
        <taxon>Eukaryota</taxon>
        <taxon>Metazoa</taxon>
        <taxon>Ecdysozoa</taxon>
        <taxon>Nematoda</taxon>
        <taxon>Chromadorea</taxon>
        <taxon>Plectida</taxon>
        <taxon>Plectina</taxon>
        <taxon>Plectoidea</taxon>
        <taxon>Plectidae</taxon>
        <taxon>Plectus</taxon>
    </lineage>
</organism>
<dbReference type="SMART" id="SM00179">
    <property type="entry name" value="EGF_CA"/>
    <property type="match status" value="2"/>
</dbReference>
<feature type="transmembrane region" description="Helical" evidence="11">
    <location>
        <begin position="692"/>
        <end position="716"/>
    </location>
</feature>
<evidence type="ECO:0000313" key="16">
    <source>
        <dbReference type="WBParaSite" id="PSAMB.scaffold1739size28253.g14750.t1"/>
    </source>
</evidence>
<sequence>MGGVARNYDTVSKKCIAVYDGPLSWPSAYDDCASRGVKNGFDGRLLTEIDDNQWNFVRTNFGGQIDGGGAPSERWIGAHEGIADTQDISNIFWTLTSQTDLSGTSISVPTGVIPNLDSDPDKCIRVVTVDDWRDQSCTNPHGYICEYMDTIPGPACSIGCPLNYGEWVPGKCYRKTTTGRNALDSNANCQADGGYLAVIKNDRENTAIATNTAEIVFFGLSDELLEDTWRDASGALQLYLPWSGGEPNNNGGNEDCALMFDFNKKWNDEDCSATFKGVCQHECATPAPPTPASCSNGCQTNYVEWYAGSCYHFYDETKSVTDAATKCASDADNSGILIIDGADEQAAVASSAHFGSEDVWMNIKCLTAGPWFRATDNTPLTYTNWNFAGNQPDTGDNTCGYINGGNGYRWHDHICTNGKKLVCESNCAPPPPGSCSYAPCLNDGTCENGLLIGLYTCYCAAGYTGTDCDEEVDECDSGPCLNNGECTDGFNSYNCTCLPAFSGTNCEVKLTSCELQTSAEQKQRVAMFVSQTFASITLLVIVGIVIAIFLFLRDFSLERVLHMGQEISLWLAHLTTLFARTRTILDSGAFCDETASGNPPKLNDLQCGFVALWLHYIYAVHFLFLFMEALHNYTLYTYVYVVKPMLTRRLYVIVGLLAPLPIVIITAGAFFYDYITEQTCWLNFDSPNFFLELLPVIILSAVGVISAEATGMVEYARNHLAQEEKRFSANTNSKGSIFIIPVSFFAWMLGMAAVFSTNLSLYTVVAILNILLAVLLLLFHTLGNAKARWLLWKIFCSWCPKQKPRAKPTSNAPQQFLNQGNGTTPIIESSSAMGSNAGNSSAMDKNSSTGSYERKSSLIAIVEDACRRVGDQPSSPTPPNQKTLYGQNRKSSLLAIVEDADFRAKQ</sequence>
<evidence type="ECO:0000256" key="10">
    <source>
        <dbReference type="SAM" id="MobiDB-lite"/>
    </source>
</evidence>
<dbReference type="PANTHER" id="PTHR22803">
    <property type="entry name" value="MANNOSE, PHOSPHOLIPASE, LECTIN RECEPTOR RELATED"/>
    <property type="match status" value="1"/>
</dbReference>
<keyword evidence="9" id="KW-0245">EGF-like domain</keyword>
<feature type="domain" description="EGF-like" evidence="12">
    <location>
        <begin position="471"/>
        <end position="507"/>
    </location>
</feature>
<evidence type="ECO:0000256" key="3">
    <source>
        <dbReference type="ARBA" id="ARBA00022729"/>
    </source>
</evidence>
<dbReference type="PROSITE" id="PS50026">
    <property type="entry name" value="EGF_3"/>
    <property type="match status" value="2"/>
</dbReference>
<feature type="compositionally biased region" description="Low complexity" evidence="10">
    <location>
        <begin position="829"/>
        <end position="843"/>
    </location>
</feature>
<dbReference type="GO" id="GO:0007166">
    <property type="term" value="P:cell surface receptor signaling pathway"/>
    <property type="evidence" value="ECO:0007669"/>
    <property type="project" value="InterPro"/>
</dbReference>
<keyword evidence="8" id="KW-0325">Glycoprotein</keyword>
<comment type="subcellular location">
    <subcellularLocation>
        <location evidence="1">Membrane</location>
        <topology evidence="1">Multi-pass membrane protein</topology>
    </subcellularLocation>
</comment>
<feature type="domain" description="C-type lectin" evidence="13">
    <location>
        <begin position="11"/>
        <end position="146"/>
    </location>
</feature>
<dbReference type="InterPro" id="IPR016187">
    <property type="entry name" value="CTDL_fold"/>
</dbReference>
<dbReference type="WBParaSite" id="PSAMB.scaffold1739size28253.g14750.t1">
    <property type="protein sequence ID" value="PSAMB.scaffold1739size28253.g14750.t1"/>
    <property type="gene ID" value="PSAMB.scaffold1739size28253.g14750"/>
</dbReference>
<dbReference type="Gene3D" id="1.20.1070.10">
    <property type="entry name" value="Rhodopsin 7-helix transmembrane proteins"/>
    <property type="match status" value="1"/>
</dbReference>
<dbReference type="Pfam" id="PF00059">
    <property type="entry name" value="Lectin_C"/>
    <property type="match status" value="2"/>
</dbReference>
<name>A0A914VAV1_9BILA</name>
<dbReference type="AlphaFoldDB" id="A0A914VAV1"/>
<dbReference type="SUPFAM" id="SSF56436">
    <property type="entry name" value="C-type lectin-like"/>
    <property type="match status" value="3"/>
</dbReference>
<dbReference type="Proteomes" id="UP000887566">
    <property type="component" value="Unplaced"/>
</dbReference>
<dbReference type="SUPFAM" id="SSF57196">
    <property type="entry name" value="EGF/Laminin"/>
    <property type="match status" value="2"/>
</dbReference>
<keyword evidence="5 11" id="KW-1133">Transmembrane helix</keyword>
<feature type="region of interest" description="Disordered" evidence="10">
    <location>
        <begin position="828"/>
        <end position="854"/>
    </location>
</feature>
<dbReference type="SMART" id="SM00181">
    <property type="entry name" value="EGF"/>
    <property type="match status" value="3"/>
</dbReference>
<feature type="transmembrane region" description="Helical" evidence="11">
    <location>
        <begin position="737"/>
        <end position="755"/>
    </location>
</feature>
<dbReference type="InterPro" id="IPR000742">
    <property type="entry name" value="EGF"/>
</dbReference>
<comment type="caution">
    <text evidence="9">Lacks conserved residue(s) required for the propagation of feature annotation.</text>
</comment>
<keyword evidence="3" id="KW-0732">Signal</keyword>
<dbReference type="Pfam" id="PF00008">
    <property type="entry name" value="EGF"/>
    <property type="match status" value="1"/>
</dbReference>
<evidence type="ECO:0000256" key="6">
    <source>
        <dbReference type="ARBA" id="ARBA00023136"/>
    </source>
</evidence>
<evidence type="ECO:0000256" key="4">
    <source>
        <dbReference type="ARBA" id="ARBA00022737"/>
    </source>
</evidence>
<dbReference type="FunFam" id="2.10.25.10:FF:000472">
    <property type="entry name" value="Uncharacterized protein, isoform A"/>
    <property type="match status" value="1"/>
</dbReference>
<dbReference type="CDD" id="cd00054">
    <property type="entry name" value="EGF_CA"/>
    <property type="match status" value="2"/>
</dbReference>
<feature type="transmembrane region" description="Helical" evidence="11">
    <location>
        <begin position="610"/>
        <end position="630"/>
    </location>
</feature>
<feature type="region of interest" description="Disordered" evidence="10">
    <location>
        <begin position="869"/>
        <end position="890"/>
    </location>
</feature>
<dbReference type="PROSITE" id="PS01187">
    <property type="entry name" value="EGF_CA"/>
    <property type="match status" value="1"/>
</dbReference>
<dbReference type="InterPro" id="IPR017981">
    <property type="entry name" value="GPCR_2-like_7TM"/>
</dbReference>
<dbReference type="PROSITE" id="PS00022">
    <property type="entry name" value="EGF_1"/>
    <property type="match status" value="2"/>
</dbReference>
<dbReference type="GO" id="GO:0016020">
    <property type="term" value="C:membrane"/>
    <property type="evidence" value="ECO:0007669"/>
    <property type="project" value="UniProtKB-SubCell"/>
</dbReference>
<keyword evidence="2 11" id="KW-0812">Transmembrane</keyword>
<keyword evidence="4" id="KW-0677">Repeat</keyword>
<evidence type="ECO:0000256" key="5">
    <source>
        <dbReference type="ARBA" id="ARBA00022989"/>
    </source>
</evidence>
<dbReference type="Gene3D" id="2.10.25.10">
    <property type="entry name" value="Laminin"/>
    <property type="match status" value="2"/>
</dbReference>
<evidence type="ECO:0000256" key="8">
    <source>
        <dbReference type="ARBA" id="ARBA00023180"/>
    </source>
</evidence>
<feature type="domain" description="C-type lectin" evidence="13">
    <location>
        <begin position="306"/>
        <end position="424"/>
    </location>
</feature>
<dbReference type="InterPro" id="IPR000832">
    <property type="entry name" value="GPCR_2_secretin-like"/>
</dbReference>
<feature type="domain" description="EGF-like" evidence="12">
    <location>
        <begin position="431"/>
        <end position="469"/>
    </location>
</feature>
<dbReference type="PROSITE" id="PS50041">
    <property type="entry name" value="C_TYPE_LECTIN_2"/>
    <property type="match status" value="3"/>
</dbReference>